<evidence type="ECO:0000256" key="1">
    <source>
        <dbReference type="ARBA" id="ARBA00008779"/>
    </source>
</evidence>
<reference evidence="4 5" key="1">
    <citation type="submission" date="2022-08" db="EMBL/GenBank/DDBJ databases">
        <title>Bacterial and archaeal communities from various locations to study Microbial Dark Matter (Phase II).</title>
        <authorList>
            <person name="Stepanauskas R."/>
        </authorList>
    </citation>
    <scope>NUCLEOTIDE SEQUENCE [LARGE SCALE GENOMIC DNA]</scope>
    <source>
        <strain evidence="4 5">PD1</strain>
    </source>
</reference>
<evidence type="ECO:0000313" key="5">
    <source>
        <dbReference type="Proteomes" id="UP001204798"/>
    </source>
</evidence>
<comment type="caution">
    <text evidence="4">The sequence shown here is derived from an EMBL/GenBank/DDBJ whole genome shotgun (WGS) entry which is preliminary data.</text>
</comment>
<dbReference type="Gene3D" id="3.40.720.10">
    <property type="entry name" value="Alkaline Phosphatase, subunit A"/>
    <property type="match status" value="1"/>
</dbReference>
<evidence type="ECO:0000259" key="3">
    <source>
        <dbReference type="Pfam" id="PF16347"/>
    </source>
</evidence>
<feature type="domain" description="N-sulphoglucosamine sulphohydrolase C-terminal" evidence="3">
    <location>
        <begin position="314"/>
        <end position="465"/>
    </location>
</feature>
<dbReference type="InterPro" id="IPR017850">
    <property type="entry name" value="Alkaline_phosphatase_core_sf"/>
</dbReference>
<dbReference type="PANTHER" id="PTHR43108">
    <property type="entry name" value="N-ACETYLGLUCOSAMINE-6-SULFATASE FAMILY MEMBER"/>
    <property type="match status" value="1"/>
</dbReference>
<dbReference type="Proteomes" id="UP001204798">
    <property type="component" value="Unassembled WGS sequence"/>
</dbReference>
<keyword evidence="2" id="KW-0378">Hydrolase</keyword>
<sequence>MKRREFLSQFVGFTLTTSLKQQRPNILFIMSDDHAATALSCYADLLNSHLKGVIRTPNLDRIAREGMLFRNAFVTNALCAPSRATILTGTYAHIHGVKDNSTRFDPKLETFPKLLQRVGYKTALFGKWHLQSDPEGFDDWSILPGQGVYNDPVFIEQGKRIKRQGYVTDIITELCIAWLERWHREFRPQPFCLLCHHKAPHRPWTPAPRHAKLFADREIPTPPSFDDDYSQRASAAAHADMRIADMPDYAKEIPPNLSPEERKRWNYQRFIKDYLRCIIAIDESVGALLDCLNRLGVLDETVVIYTSDNGFFLGEHGWYDKRFMDEPSIRVPLLVRYPKEVPARKIDEHIVLNVDFAPTILDFAGVPIPKEMQGRSFRPLLQGKSPKDWRTAFYYRYYEYPRPHRVLPHYGVRTERYKLIHYPTTGEWELFDLQVDPQEMRNCHNDQDYAAVVKDLRSLLESLQANVKTHMSHILQKLKIRTEQKQPVTLSSC</sequence>
<evidence type="ECO:0000256" key="2">
    <source>
        <dbReference type="ARBA" id="ARBA00022801"/>
    </source>
</evidence>
<dbReference type="PANTHER" id="PTHR43108:SF6">
    <property type="entry name" value="N-SULPHOGLUCOSAMINE SULPHOHYDROLASE"/>
    <property type="match status" value="1"/>
</dbReference>
<dbReference type="Pfam" id="PF01663">
    <property type="entry name" value="Phosphodiest"/>
    <property type="match status" value="1"/>
</dbReference>
<proteinExistence type="inferred from homology"/>
<dbReference type="InterPro" id="IPR032506">
    <property type="entry name" value="SGSH_C"/>
</dbReference>
<dbReference type="InterPro" id="IPR024607">
    <property type="entry name" value="Sulfatase_CS"/>
</dbReference>
<dbReference type="PROSITE" id="PS00523">
    <property type="entry name" value="SULFATASE_1"/>
    <property type="match status" value="1"/>
</dbReference>
<organism evidence="4 5">
    <name type="scientific">Candidatus Fervidibacter sacchari</name>
    <dbReference type="NCBI Taxonomy" id="1448929"/>
    <lineage>
        <taxon>Bacteria</taxon>
        <taxon>Candidatus Fervidibacterota</taxon>
        <taxon>Candidatus Fervidibacter</taxon>
    </lineage>
</organism>
<protein>
    <submittedName>
        <fullName evidence="4">Arylsulfatase A-like enzyme</fullName>
    </submittedName>
</protein>
<evidence type="ECO:0000313" key="4">
    <source>
        <dbReference type="EMBL" id="MCS3921198.1"/>
    </source>
</evidence>
<dbReference type="CDD" id="cd16031">
    <property type="entry name" value="G6S_like"/>
    <property type="match status" value="1"/>
</dbReference>
<dbReference type="EMBL" id="JANUCP010000010">
    <property type="protein sequence ID" value="MCS3921198.1"/>
    <property type="molecule type" value="Genomic_DNA"/>
</dbReference>
<comment type="similarity">
    <text evidence="1">Belongs to the sulfatase family.</text>
</comment>
<gene>
    <name evidence="4" type="ORF">M2350_003644</name>
</gene>
<dbReference type="SUPFAM" id="SSF53649">
    <property type="entry name" value="Alkaline phosphatase-like"/>
    <property type="match status" value="1"/>
</dbReference>
<dbReference type="Pfam" id="PF16347">
    <property type="entry name" value="SGSH_C"/>
    <property type="match status" value="1"/>
</dbReference>
<name>A0ABT2ET99_9BACT</name>
<keyword evidence="5" id="KW-1185">Reference proteome</keyword>
<dbReference type="InterPro" id="IPR002591">
    <property type="entry name" value="Phosphodiest/P_Trfase"/>
</dbReference>
<accession>A0ABT2ET99</accession>